<sequence>MQVIARIQTDIARNHQQLETPQSRPLLGDNRQRVVDIDTVADAVFIRPASHYEPRKQG</sequence>
<accession>A0ABN0ABY1</accession>
<gene>
    <name evidence="1" type="ORF">HMPREF0281_02342</name>
</gene>
<comment type="caution">
    <text evidence="1">The sequence shown here is derived from an EMBL/GenBank/DDBJ whole genome shotgun (WGS) entry which is preliminary data.</text>
</comment>
<reference evidence="1 2" key="1">
    <citation type="submission" date="2010-04" db="EMBL/GenBank/DDBJ databases">
        <authorList>
            <person name="Weinstock G."/>
            <person name="Sodergren E."/>
            <person name="Clifton S."/>
            <person name="Fulton L."/>
            <person name="Fulton B."/>
            <person name="Courtney L."/>
            <person name="Fronick C."/>
            <person name="Harrison M."/>
            <person name="Strong C."/>
            <person name="Farmer C."/>
            <person name="Delahaunty K."/>
            <person name="Markovic C."/>
            <person name="Hall O."/>
            <person name="Minx P."/>
            <person name="Tomlinson C."/>
            <person name="Mitreva M."/>
            <person name="Hou S."/>
            <person name="Wollam A."/>
            <person name="Pepin K.H."/>
            <person name="Johnson M."/>
            <person name="Bhonagiri V."/>
            <person name="Zhang X."/>
            <person name="Suruliraj S."/>
            <person name="Warren W."/>
            <person name="Chinwalla A."/>
            <person name="Mardis E.R."/>
            <person name="Wilson R.K."/>
        </authorList>
    </citation>
    <scope>NUCLEOTIDE SEQUENCE [LARGE SCALE GENOMIC DNA]</scope>
    <source>
        <strain evidence="1 2">DSM 20306</strain>
    </source>
</reference>
<keyword evidence="2" id="KW-1185">Reference proteome</keyword>
<evidence type="ECO:0000313" key="1">
    <source>
        <dbReference type="EMBL" id="EFG80248.1"/>
    </source>
</evidence>
<name>A0ABN0ABY1_CORAM</name>
<proteinExistence type="predicted"/>
<evidence type="ECO:0000313" key="2">
    <source>
        <dbReference type="Proteomes" id="UP000006015"/>
    </source>
</evidence>
<dbReference type="Proteomes" id="UP000006015">
    <property type="component" value="Unassembled WGS sequence"/>
</dbReference>
<dbReference type="EMBL" id="ADNS01000031">
    <property type="protein sequence ID" value="EFG80248.1"/>
    <property type="molecule type" value="Genomic_DNA"/>
</dbReference>
<organism evidence="1 2">
    <name type="scientific">Corynebacterium ammoniagenes DSM 20306</name>
    <dbReference type="NCBI Taxonomy" id="649754"/>
    <lineage>
        <taxon>Bacteria</taxon>
        <taxon>Bacillati</taxon>
        <taxon>Actinomycetota</taxon>
        <taxon>Actinomycetes</taxon>
        <taxon>Mycobacteriales</taxon>
        <taxon>Corynebacteriaceae</taxon>
        <taxon>Corynebacterium</taxon>
    </lineage>
</organism>
<protein>
    <submittedName>
        <fullName evidence="1">Uncharacterized protein</fullName>
    </submittedName>
</protein>